<dbReference type="Pfam" id="PF00005">
    <property type="entry name" value="ABC_tran"/>
    <property type="match status" value="1"/>
</dbReference>
<evidence type="ECO:0000256" key="2">
    <source>
        <dbReference type="ARBA" id="ARBA00005417"/>
    </source>
</evidence>
<evidence type="ECO:0000256" key="4">
    <source>
        <dbReference type="ARBA" id="ARBA00022741"/>
    </source>
</evidence>
<comment type="subcellular location">
    <subcellularLocation>
        <location evidence="1">Cell inner membrane</location>
        <topology evidence="1">Peripheral membrane protein</topology>
    </subcellularLocation>
</comment>
<feature type="domain" description="ABC transporter" evidence="6">
    <location>
        <begin position="10"/>
        <end position="252"/>
    </location>
</feature>
<evidence type="ECO:0000313" key="8">
    <source>
        <dbReference type="Proteomes" id="UP000000692"/>
    </source>
</evidence>
<dbReference type="PROSITE" id="PS50893">
    <property type="entry name" value="ABC_TRANSPORTER_2"/>
    <property type="match status" value="1"/>
</dbReference>
<dbReference type="GO" id="GO:0015833">
    <property type="term" value="P:peptide transport"/>
    <property type="evidence" value="ECO:0007669"/>
    <property type="project" value="InterPro"/>
</dbReference>
<dbReference type="PROSITE" id="PS00211">
    <property type="entry name" value="ABC_TRANSPORTER_1"/>
    <property type="match status" value="1"/>
</dbReference>
<dbReference type="FunFam" id="3.40.50.300:FF:000016">
    <property type="entry name" value="Oligopeptide ABC transporter ATP-binding component"/>
    <property type="match status" value="1"/>
</dbReference>
<accession>F9Y5X8</accession>
<sequence length="322" mass="34874">MLDHTDAPLFEARGLSKSFRAGGHITGKKFNAVKDASLKLYRGETLGIVGESGCGKSTLARMLVGLEVPDGGDVLLRGQALVRDKASRRAVQMVFQDPYLSLNPRLTVMDIIAEPLDVHGLARGAARKARVGELLDAVGLDPQVSSRFPHEFSGGQRQRIGIARALAADPQILVCDEPVSALDVSVQAQVVNLLIDLQARFGLSIIFIAHDLAVVRAMCHRTMVMYMGRVVEVGDTDTVMQHPNHPYTQMLRRSALEPDPRAARLARGTTPKGEPPNPANLPQGCVFQSRCPLVFATCHQAEPDLLAVGDQGKAACWHLEAR</sequence>
<keyword evidence="3" id="KW-0813">Transport</keyword>
<dbReference type="InterPro" id="IPR017871">
    <property type="entry name" value="ABC_transporter-like_CS"/>
</dbReference>
<protein>
    <submittedName>
        <fullName evidence="7">Oligopeptide/dipeptide ABC transporter, ATPase subunit</fullName>
    </submittedName>
</protein>
<dbReference type="GO" id="GO:0005886">
    <property type="term" value="C:plasma membrane"/>
    <property type="evidence" value="ECO:0007669"/>
    <property type="project" value="UniProtKB-SubCell"/>
</dbReference>
<dbReference type="InterPro" id="IPR003593">
    <property type="entry name" value="AAA+_ATPase"/>
</dbReference>
<dbReference type="InterPro" id="IPR027417">
    <property type="entry name" value="P-loop_NTPase"/>
</dbReference>
<keyword evidence="5" id="KW-0067">ATP-binding</keyword>
<keyword evidence="8" id="KW-1185">Reference proteome</keyword>
<evidence type="ECO:0000259" key="6">
    <source>
        <dbReference type="PROSITE" id="PS50893"/>
    </source>
</evidence>
<dbReference type="EMBL" id="CP002018">
    <property type="protein sequence ID" value="AEM40803.1"/>
    <property type="molecule type" value="Genomic_DNA"/>
</dbReference>
<name>F9Y5X8_KETVW</name>
<dbReference type="SUPFAM" id="SSF52540">
    <property type="entry name" value="P-loop containing nucleoside triphosphate hydrolases"/>
    <property type="match status" value="1"/>
</dbReference>
<keyword evidence="4" id="KW-0547">Nucleotide-binding</keyword>
<dbReference type="PATRIC" id="fig|759362.5.peg.995"/>
<dbReference type="InterPro" id="IPR003439">
    <property type="entry name" value="ABC_transporter-like_ATP-bd"/>
</dbReference>
<dbReference type="PANTHER" id="PTHR43776:SF7">
    <property type="entry name" value="D,D-DIPEPTIDE TRANSPORT ATP-BINDING PROTEIN DDPF-RELATED"/>
    <property type="match status" value="1"/>
</dbReference>
<dbReference type="Gene3D" id="3.40.50.300">
    <property type="entry name" value="P-loop containing nucleotide triphosphate hydrolases"/>
    <property type="match status" value="1"/>
</dbReference>
<dbReference type="InterPro" id="IPR050319">
    <property type="entry name" value="ABC_transp_ATP-bind"/>
</dbReference>
<evidence type="ECO:0000256" key="5">
    <source>
        <dbReference type="ARBA" id="ARBA00022840"/>
    </source>
</evidence>
<dbReference type="eggNOG" id="COG4608">
    <property type="taxonomic scope" value="Bacteria"/>
</dbReference>
<organism evidence="7 8">
    <name type="scientific">Ketogulonicigenium vulgare (strain WSH-001)</name>
    <dbReference type="NCBI Taxonomy" id="759362"/>
    <lineage>
        <taxon>Bacteria</taxon>
        <taxon>Pseudomonadati</taxon>
        <taxon>Pseudomonadota</taxon>
        <taxon>Alphaproteobacteria</taxon>
        <taxon>Rhodobacterales</taxon>
        <taxon>Roseobacteraceae</taxon>
        <taxon>Ketogulonicigenium</taxon>
    </lineage>
</organism>
<dbReference type="InterPro" id="IPR013563">
    <property type="entry name" value="Oligopep_ABC_C"/>
</dbReference>
<comment type="similarity">
    <text evidence="2">Belongs to the ABC transporter superfamily.</text>
</comment>
<dbReference type="Pfam" id="PF08352">
    <property type="entry name" value="oligo_HPY"/>
    <property type="match status" value="1"/>
</dbReference>
<dbReference type="KEGG" id="kvl:KVU_0964"/>
<dbReference type="GO" id="GO:0055085">
    <property type="term" value="P:transmembrane transport"/>
    <property type="evidence" value="ECO:0007669"/>
    <property type="project" value="UniProtKB-ARBA"/>
</dbReference>
<proteinExistence type="inferred from homology"/>
<dbReference type="HOGENOM" id="CLU_000604_1_23_5"/>
<dbReference type="Proteomes" id="UP000000692">
    <property type="component" value="Chromosome"/>
</dbReference>
<evidence type="ECO:0000313" key="7">
    <source>
        <dbReference type="EMBL" id="AEM40803.1"/>
    </source>
</evidence>
<dbReference type="AlphaFoldDB" id="F9Y5X8"/>
<gene>
    <name evidence="7" type="ordered locus">KVU_0964</name>
</gene>
<dbReference type="SMART" id="SM00382">
    <property type="entry name" value="AAA"/>
    <property type="match status" value="1"/>
</dbReference>
<dbReference type="NCBIfam" id="TIGR01727">
    <property type="entry name" value="oligo_HPY"/>
    <property type="match status" value="1"/>
</dbReference>
<dbReference type="PANTHER" id="PTHR43776">
    <property type="entry name" value="TRANSPORT ATP-BINDING PROTEIN"/>
    <property type="match status" value="1"/>
</dbReference>
<dbReference type="OrthoDB" id="9802264at2"/>
<reference evidence="7 8" key="1">
    <citation type="journal article" date="2011" name="J. Bacteriol.">
        <title>Complete genome sequence of the industrial strain Ketogulonicigenium vulgare WSH-001.</title>
        <authorList>
            <person name="Liu L."/>
            <person name="Li Y."/>
            <person name="Zhang J."/>
            <person name="Zhou Z."/>
            <person name="Liu J."/>
            <person name="Li X."/>
            <person name="Zhou J."/>
            <person name="Du G."/>
            <person name="Wang L."/>
            <person name="Chen J."/>
        </authorList>
    </citation>
    <scope>NUCLEOTIDE SEQUENCE [LARGE SCALE GENOMIC DNA]</scope>
    <source>
        <strain evidence="7 8">WSH-001</strain>
    </source>
</reference>
<dbReference type="RefSeq" id="WP_013384263.1">
    <property type="nucleotide sequence ID" value="NC_017384.1"/>
</dbReference>
<dbReference type="CDD" id="cd03257">
    <property type="entry name" value="ABC_NikE_OppD_transporters"/>
    <property type="match status" value="1"/>
</dbReference>
<dbReference type="GO" id="GO:0016887">
    <property type="term" value="F:ATP hydrolysis activity"/>
    <property type="evidence" value="ECO:0007669"/>
    <property type="project" value="InterPro"/>
</dbReference>
<dbReference type="GO" id="GO:0005524">
    <property type="term" value="F:ATP binding"/>
    <property type="evidence" value="ECO:0007669"/>
    <property type="project" value="UniProtKB-KW"/>
</dbReference>
<evidence type="ECO:0000256" key="3">
    <source>
        <dbReference type="ARBA" id="ARBA00022448"/>
    </source>
</evidence>
<evidence type="ECO:0000256" key="1">
    <source>
        <dbReference type="ARBA" id="ARBA00004417"/>
    </source>
</evidence>